<dbReference type="CDD" id="cd00590">
    <property type="entry name" value="RRM_SF"/>
    <property type="match status" value="1"/>
</dbReference>
<evidence type="ECO:0000256" key="5">
    <source>
        <dbReference type="PROSITE-ProRule" id="PRU00176"/>
    </source>
</evidence>
<evidence type="ECO:0000256" key="3">
    <source>
        <dbReference type="ARBA" id="ARBA00022833"/>
    </source>
</evidence>
<dbReference type="InterPro" id="IPR012677">
    <property type="entry name" value="Nucleotide-bd_a/b_plait_sf"/>
</dbReference>
<evidence type="ECO:0000313" key="10">
    <source>
        <dbReference type="EMBL" id="CAB9502009.1"/>
    </source>
</evidence>
<feature type="region of interest" description="Disordered" evidence="7">
    <location>
        <begin position="390"/>
        <end position="446"/>
    </location>
</feature>
<dbReference type="InterPro" id="IPR036855">
    <property type="entry name" value="Znf_CCCH_sf"/>
</dbReference>
<keyword evidence="1 6" id="KW-0479">Metal-binding</keyword>
<dbReference type="SUPFAM" id="SSF54928">
    <property type="entry name" value="RNA-binding domain, RBD"/>
    <property type="match status" value="1"/>
</dbReference>
<dbReference type="SUPFAM" id="SSF90229">
    <property type="entry name" value="CCCH zinc finger"/>
    <property type="match status" value="1"/>
</dbReference>
<feature type="domain" description="RRM" evidence="8">
    <location>
        <begin position="241"/>
        <end position="314"/>
    </location>
</feature>
<organism evidence="10 11">
    <name type="scientific">Seminavis robusta</name>
    <dbReference type="NCBI Taxonomy" id="568900"/>
    <lineage>
        <taxon>Eukaryota</taxon>
        <taxon>Sar</taxon>
        <taxon>Stramenopiles</taxon>
        <taxon>Ochrophyta</taxon>
        <taxon>Bacillariophyta</taxon>
        <taxon>Bacillariophyceae</taxon>
        <taxon>Bacillariophycidae</taxon>
        <taxon>Naviculales</taxon>
        <taxon>Naviculaceae</taxon>
        <taxon>Seminavis</taxon>
    </lineage>
</organism>
<feature type="region of interest" description="Disordered" evidence="7">
    <location>
        <begin position="183"/>
        <end position="205"/>
    </location>
</feature>
<feature type="zinc finger region" description="C3H1-type" evidence="6">
    <location>
        <begin position="159"/>
        <end position="186"/>
    </location>
</feature>
<dbReference type="InterPro" id="IPR000504">
    <property type="entry name" value="RRM_dom"/>
</dbReference>
<dbReference type="GO" id="GO:0017070">
    <property type="term" value="F:U6 snRNA binding"/>
    <property type="evidence" value="ECO:0007669"/>
    <property type="project" value="TreeGrafter"/>
</dbReference>
<dbReference type="InterPro" id="IPR000571">
    <property type="entry name" value="Znf_CCCH"/>
</dbReference>
<evidence type="ECO:0000256" key="1">
    <source>
        <dbReference type="ARBA" id="ARBA00022723"/>
    </source>
</evidence>
<dbReference type="GO" id="GO:0071007">
    <property type="term" value="C:U2-type catalytic step 2 spliceosome"/>
    <property type="evidence" value="ECO:0007669"/>
    <property type="project" value="TreeGrafter"/>
</dbReference>
<keyword evidence="2 6" id="KW-0863">Zinc-finger</keyword>
<dbReference type="InterPro" id="IPR039171">
    <property type="entry name" value="Cwc2/Slt11"/>
</dbReference>
<feature type="domain" description="C3H1-type" evidence="9">
    <location>
        <begin position="159"/>
        <end position="186"/>
    </location>
</feature>
<dbReference type="PROSITE" id="PS50102">
    <property type="entry name" value="RRM"/>
    <property type="match status" value="1"/>
</dbReference>
<dbReference type="Pfam" id="PF21369">
    <property type="entry name" value="STL11_N"/>
    <property type="match status" value="1"/>
</dbReference>
<evidence type="ECO:0000256" key="7">
    <source>
        <dbReference type="SAM" id="MobiDB-lite"/>
    </source>
</evidence>
<dbReference type="Pfam" id="PF00076">
    <property type="entry name" value="RRM_1"/>
    <property type="match status" value="1"/>
</dbReference>
<dbReference type="GO" id="GO:0036002">
    <property type="term" value="F:pre-mRNA binding"/>
    <property type="evidence" value="ECO:0007669"/>
    <property type="project" value="TreeGrafter"/>
</dbReference>
<evidence type="ECO:0000259" key="9">
    <source>
        <dbReference type="PROSITE" id="PS50103"/>
    </source>
</evidence>
<keyword evidence="11" id="KW-1185">Reference proteome</keyword>
<dbReference type="GO" id="GO:0008270">
    <property type="term" value="F:zinc ion binding"/>
    <property type="evidence" value="ECO:0007669"/>
    <property type="project" value="UniProtKB-KW"/>
</dbReference>
<evidence type="ECO:0000256" key="2">
    <source>
        <dbReference type="ARBA" id="ARBA00022771"/>
    </source>
</evidence>
<dbReference type="SMART" id="SM00356">
    <property type="entry name" value="ZnF_C3H1"/>
    <property type="match status" value="1"/>
</dbReference>
<protein>
    <submittedName>
        <fullName evidence="10">Splicing factor RBM22</fullName>
    </submittedName>
</protein>
<dbReference type="PROSITE" id="PS50103">
    <property type="entry name" value="ZF_C3H1"/>
    <property type="match status" value="1"/>
</dbReference>
<keyword evidence="4 5" id="KW-0694">RNA-binding</keyword>
<comment type="caution">
    <text evidence="10">The sequence shown here is derived from an EMBL/GenBank/DDBJ whole genome shotgun (WGS) entry which is preliminary data.</text>
</comment>
<dbReference type="OrthoDB" id="10259600at2759"/>
<dbReference type="GO" id="GO:0000974">
    <property type="term" value="C:Prp19 complex"/>
    <property type="evidence" value="ECO:0007669"/>
    <property type="project" value="TreeGrafter"/>
</dbReference>
<evidence type="ECO:0000256" key="6">
    <source>
        <dbReference type="PROSITE-ProRule" id="PRU00723"/>
    </source>
</evidence>
<accession>A0A9N8DLQ4</accession>
<evidence type="ECO:0000256" key="4">
    <source>
        <dbReference type="ARBA" id="ARBA00022884"/>
    </source>
</evidence>
<proteinExistence type="predicted"/>
<dbReference type="Pfam" id="PF16131">
    <property type="entry name" value="Torus"/>
    <property type="match status" value="1"/>
</dbReference>
<dbReference type="GO" id="GO:0071006">
    <property type="term" value="C:U2-type catalytic step 1 spliceosome"/>
    <property type="evidence" value="ECO:0007669"/>
    <property type="project" value="TreeGrafter"/>
</dbReference>
<feature type="region of interest" description="Disordered" evidence="7">
    <location>
        <begin position="315"/>
        <end position="359"/>
    </location>
</feature>
<sequence length="446" mass="49129">MASIKRDDIKQQWEGDTEFPLVCETCLGDNPYVRMTKEAFGKKCQICEAPFTVFAWQAGTKGRLKRVEICRNCAQAKNVCQVCIYDLQYGLPVKVRDKVLRESGSASAVMAPPQSQANRAWYTAQQERALAQGAAANTPNALAHAKLADMARMEPRYERNLPKLCSFFAKGECDRGSKCPFRHEMPRDRNDPMSQQNTKDRFYGTNDPVAKKIIGKQKRREFHEQKQDEEDAYERATATAYLRYVGDPPFPVTTEEDIRDQFYAFGEILAVRIQPDKGQAFVEYSQPEACELAIASLNRKNLLERIIQVKWARAPKRGEVSAESSPNKPHNNARHNNHNSPPKIIRPVAPPGGLSHTNNNKVVPKGLLAAAVKKVTPSAEVVAIAAARKQTGGATAFARPPGVSSAPRPGGGVLRGAGAKRNNGTCSKPYYPSASPSRLGSKSSSS</sequence>
<feature type="compositionally biased region" description="Low complexity" evidence="7">
    <location>
        <begin position="433"/>
        <end position="446"/>
    </location>
</feature>
<evidence type="ECO:0000313" key="11">
    <source>
        <dbReference type="Proteomes" id="UP001153069"/>
    </source>
</evidence>
<dbReference type="Proteomes" id="UP001153069">
    <property type="component" value="Unassembled WGS sequence"/>
</dbReference>
<dbReference type="AlphaFoldDB" id="A0A9N8DLQ4"/>
<dbReference type="InterPro" id="IPR035979">
    <property type="entry name" value="RBD_domain_sf"/>
</dbReference>
<evidence type="ECO:0000259" key="8">
    <source>
        <dbReference type="PROSITE" id="PS50102"/>
    </source>
</evidence>
<dbReference type="SMART" id="SM00360">
    <property type="entry name" value="RRM"/>
    <property type="match status" value="1"/>
</dbReference>
<dbReference type="InterPro" id="IPR032297">
    <property type="entry name" value="Torus"/>
</dbReference>
<dbReference type="PANTHER" id="PTHR14089:SF6">
    <property type="entry name" value="PRE-MRNA-SPLICING FACTOR RBM22"/>
    <property type="match status" value="1"/>
</dbReference>
<dbReference type="InterPro" id="IPR048995">
    <property type="entry name" value="STL11/RBM22-like_N"/>
</dbReference>
<dbReference type="PANTHER" id="PTHR14089">
    <property type="entry name" value="PRE-MRNA-SPLICING FACTOR RBM22"/>
    <property type="match status" value="1"/>
</dbReference>
<reference evidence="10" key="1">
    <citation type="submission" date="2020-06" db="EMBL/GenBank/DDBJ databases">
        <authorList>
            <consortium name="Plant Systems Biology data submission"/>
        </authorList>
    </citation>
    <scope>NUCLEOTIDE SEQUENCE</scope>
    <source>
        <strain evidence="10">D6</strain>
    </source>
</reference>
<keyword evidence="3 6" id="KW-0862">Zinc</keyword>
<dbReference type="Gene3D" id="4.10.1000.10">
    <property type="entry name" value="Zinc finger, CCCH-type"/>
    <property type="match status" value="1"/>
</dbReference>
<dbReference type="EMBL" id="CAICTM010000123">
    <property type="protein sequence ID" value="CAB9502009.1"/>
    <property type="molecule type" value="Genomic_DNA"/>
</dbReference>
<dbReference type="Gene3D" id="3.30.70.330">
    <property type="match status" value="1"/>
</dbReference>
<gene>
    <name evidence="10" type="ORF">SEMRO_124_G060020.1</name>
</gene>
<name>A0A9N8DLQ4_9STRA</name>